<evidence type="ECO:0000313" key="1">
    <source>
        <dbReference type="EMBL" id="GFH34772.1"/>
    </source>
</evidence>
<dbReference type="RefSeq" id="WP_173262205.1">
    <property type="nucleotide sequence ID" value="NZ_BLLG01000002.1"/>
</dbReference>
<dbReference type="Proteomes" id="UP000484988">
    <property type="component" value="Unassembled WGS sequence"/>
</dbReference>
<reference evidence="1 2" key="1">
    <citation type="submission" date="2020-02" db="EMBL/GenBank/DDBJ databases">
        <title>Whole Genome Shotgun Sequence of Streptomyces sp. strain CWH03.</title>
        <authorList>
            <person name="Dohra H."/>
            <person name="Kodani S."/>
            <person name="Yamamura H."/>
        </authorList>
    </citation>
    <scope>NUCLEOTIDE SEQUENCE [LARGE SCALE GENOMIC DNA]</scope>
    <source>
        <strain evidence="1 2">CWH03</strain>
    </source>
</reference>
<keyword evidence="2" id="KW-1185">Reference proteome</keyword>
<dbReference type="EMBL" id="BLLG01000002">
    <property type="protein sequence ID" value="GFH34772.1"/>
    <property type="molecule type" value="Genomic_DNA"/>
</dbReference>
<organism evidence="1 2">
    <name type="scientific">Streptomyces pacificus</name>
    <dbReference type="NCBI Taxonomy" id="2705029"/>
    <lineage>
        <taxon>Bacteria</taxon>
        <taxon>Bacillati</taxon>
        <taxon>Actinomycetota</taxon>
        <taxon>Actinomycetes</taxon>
        <taxon>Kitasatosporales</taxon>
        <taxon>Streptomycetaceae</taxon>
        <taxon>Streptomyces</taxon>
    </lineage>
</organism>
<comment type="caution">
    <text evidence="1">The sequence shown here is derived from an EMBL/GenBank/DDBJ whole genome shotgun (WGS) entry which is preliminary data.</text>
</comment>
<dbReference type="AlphaFoldDB" id="A0A6A0APK2"/>
<proteinExistence type="predicted"/>
<sequence>MTIARHLAIIEILCSRPFPVVPGRSEVGASAPGYHTAELGRSGQIWGDRSDGEAVEEQFEAEREALAAVLSTRWGPPQVFGLGSVLARSVGEEHIPEPWGMLSASVPDVHLWRAGGRWVVLGVSRWGTELTYQLLATVTEVDPP</sequence>
<evidence type="ECO:0000313" key="2">
    <source>
        <dbReference type="Proteomes" id="UP000484988"/>
    </source>
</evidence>
<accession>A0A6A0APK2</accession>
<protein>
    <submittedName>
        <fullName evidence="1">Uncharacterized protein</fullName>
    </submittedName>
</protein>
<name>A0A6A0APK2_9ACTN</name>
<gene>
    <name evidence="1" type="ORF">SCWH03_09860</name>
</gene>